<keyword evidence="4" id="KW-1185">Reference proteome</keyword>
<reference evidence="3 4" key="1">
    <citation type="journal article" date="2009" name="Science">
        <title>Green evolution and dynamic adaptations revealed by genomes of the marine picoeukaryotes Micromonas.</title>
        <authorList>
            <person name="Worden A.Z."/>
            <person name="Lee J.H."/>
            <person name="Mock T."/>
            <person name="Rouze P."/>
            <person name="Simmons M.P."/>
            <person name="Aerts A.L."/>
            <person name="Allen A.E."/>
            <person name="Cuvelier M.L."/>
            <person name="Derelle E."/>
            <person name="Everett M.V."/>
            <person name="Foulon E."/>
            <person name="Grimwood J."/>
            <person name="Gundlach H."/>
            <person name="Henrissat B."/>
            <person name="Napoli C."/>
            <person name="McDonald S.M."/>
            <person name="Parker M.S."/>
            <person name="Rombauts S."/>
            <person name="Salamov A."/>
            <person name="Von Dassow P."/>
            <person name="Badger J.H."/>
            <person name="Coutinho P.M."/>
            <person name="Demir E."/>
            <person name="Dubchak I."/>
            <person name="Gentemann C."/>
            <person name="Eikrem W."/>
            <person name="Gready J.E."/>
            <person name="John U."/>
            <person name="Lanier W."/>
            <person name="Lindquist E.A."/>
            <person name="Lucas S."/>
            <person name="Mayer K.F."/>
            <person name="Moreau H."/>
            <person name="Not F."/>
            <person name="Otillar R."/>
            <person name="Panaud O."/>
            <person name="Pangilinan J."/>
            <person name="Paulsen I."/>
            <person name="Piegu B."/>
            <person name="Poliakov A."/>
            <person name="Robbens S."/>
            <person name="Schmutz J."/>
            <person name="Toulza E."/>
            <person name="Wyss T."/>
            <person name="Zelensky A."/>
            <person name="Zhou K."/>
            <person name="Armbrust E.V."/>
            <person name="Bhattacharya D."/>
            <person name="Goodenough U.W."/>
            <person name="Van de Peer Y."/>
            <person name="Grigoriev I.V."/>
        </authorList>
    </citation>
    <scope>NUCLEOTIDE SEQUENCE [LARGE SCALE GENOMIC DNA]</scope>
    <source>
        <strain evidence="4">RCC299 / NOUM17</strain>
    </source>
</reference>
<feature type="transmembrane region" description="Helical" evidence="2">
    <location>
        <begin position="39"/>
        <end position="56"/>
    </location>
</feature>
<proteinExistence type="predicted"/>
<feature type="region of interest" description="Disordered" evidence="1">
    <location>
        <begin position="1"/>
        <end position="20"/>
    </location>
</feature>
<feature type="transmembrane region" description="Helical" evidence="2">
    <location>
        <begin position="269"/>
        <end position="286"/>
    </location>
</feature>
<dbReference type="KEGG" id="mis:MICPUN_61302"/>
<name>C1EC58_MICCC</name>
<keyword evidence="2" id="KW-0472">Membrane</keyword>
<dbReference type="AlphaFoldDB" id="C1EC58"/>
<dbReference type="InParanoid" id="C1EC58"/>
<feature type="transmembrane region" description="Helical" evidence="2">
    <location>
        <begin position="238"/>
        <end position="263"/>
    </location>
</feature>
<dbReference type="EMBL" id="CP001329">
    <property type="protein sequence ID" value="ACO65529.1"/>
    <property type="molecule type" value="Genomic_DNA"/>
</dbReference>
<accession>C1EC58</accession>
<gene>
    <name evidence="3" type="ORF">MICPUN_61302</name>
</gene>
<dbReference type="OrthoDB" id="202063at2759"/>
<dbReference type="RefSeq" id="XP_002504271.1">
    <property type="nucleotide sequence ID" value="XM_002504225.1"/>
</dbReference>
<protein>
    <submittedName>
        <fullName evidence="3">Uncharacterized protein</fullName>
    </submittedName>
</protein>
<evidence type="ECO:0000313" key="3">
    <source>
        <dbReference type="EMBL" id="ACO65529.1"/>
    </source>
</evidence>
<feature type="transmembrane region" description="Helical" evidence="2">
    <location>
        <begin position="200"/>
        <end position="226"/>
    </location>
</feature>
<sequence length="317" mass="35253">MAEQVPPRMDIAPRDAPARRSGGIVSSLRRWNPTKTPKTTVTLALYLFGLFVAFVARPPVTITDQMQTRYFEMMDAADAMDAAPRAEAERLLADASMARYRAETWGWRFNSERKAKVYELRSLEKERFKQAEVYRKRRDAAVKEAKGELGLWSQLGIDEAKALFRKAYERGKLFATRSSYYDTFWLIVAGRSDDSMVELLIRWGFTVLSNFTVGMFSAVINFAFALPSMIATFASTGWVSALAFFLVAVVAASSVAASLLLLLFGTAGGVVYGAVAAGPALARLEASGRERERIRMIAQQRRRGMSGAAAHHREHAD</sequence>
<dbReference type="eggNOG" id="ENOG502QQTP">
    <property type="taxonomic scope" value="Eukaryota"/>
</dbReference>
<evidence type="ECO:0000256" key="2">
    <source>
        <dbReference type="SAM" id="Phobius"/>
    </source>
</evidence>
<organism evidence="3 4">
    <name type="scientific">Micromonas commoda (strain RCC299 / NOUM17 / CCMP2709)</name>
    <name type="common">Picoplanktonic green alga</name>
    <dbReference type="NCBI Taxonomy" id="296587"/>
    <lineage>
        <taxon>Eukaryota</taxon>
        <taxon>Viridiplantae</taxon>
        <taxon>Chlorophyta</taxon>
        <taxon>Mamiellophyceae</taxon>
        <taxon>Mamiellales</taxon>
        <taxon>Mamiellaceae</taxon>
        <taxon>Micromonas</taxon>
    </lineage>
</organism>
<dbReference type="OMA" id="LVIQWIF"/>
<evidence type="ECO:0000256" key="1">
    <source>
        <dbReference type="SAM" id="MobiDB-lite"/>
    </source>
</evidence>
<keyword evidence="2" id="KW-0812">Transmembrane</keyword>
<dbReference type="GeneID" id="8246136"/>
<evidence type="ECO:0000313" key="4">
    <source>
        <dbReference type="Proteomes" id="UP000002009"/>
    </source>
</evidence>
<dbReference type="Proteomes" id="UP000002009">
    <property type="component" value="Chromosome 9"/>
</dbReference>
<keyword evidence="2" id="KW-1133">Transmembrane helix</keyword>